<evidence type="ECO:0000313" key="2">
    <source>
        <dbReference type="Proteomes" id="UP000176288"/>
    </source>
</evidence>
<dbReference type="OrthoDB" id="3725224at2"/>
<dbReference type="AlphaFoldDB" id="A0A1D9MKJ0"/>
<proteinExistence type="predicted"/>
<accession>A0A1D9MKJ0</accession>
<reference evidence="1 2" key="1">
    <citation type="submission" date="2016-10" db="EMBL/GenBank/DDBJ databases">
        <title>Actinomyces aegypiusis sp. nov., isolated from the Aegypius monachus in Qinghai Tibet Plateau China.</title>
        <authorList>
            <person name="Wang Y."/>
        </authorList>
    </citation>
    <scope>NUCLEOTIDE SEQUENCE [LARGE SCALE GENOMIC DNA]</scope>
    <source>
        <strain evidence="1 2">VUL4_3</strain>
    </source>
</reference>
<keyword evidence="2" id="KW-1185">Reference proteome</keyword>
<dbReference type="InterPro" id="IPR046040">
    <property type="entry name" value="DUF5998"/>
</dbReference>
<evidence type="ECO:0000313" key="1">
    <source>
        <dbReference type="EMBL" id="AOZ72680.1"/>
    </source>
</evidence>
<dbReference type="RefSeq" id="WP_071164146.1">
    <property type="nucleotide sequence ID" value="NZ_CP017812.1"/>
</dbReference>
<dbReference type="Pfam" id="PF19461">
    <property type="entry name" value="DUF5998"/>
    <property type="match status" value="1"/>
</dbReference>
<sequence length="183" mass="20525">MIELPDSLIQDINRAGVHPKQLMHSLQRALGTQTLRGWLVQVMTDLDSMEIFRHVTVAAFSDTHFFRAHVDEEDAEAMISVEVVSLPRIHTYLVADAYDTKLPDSEQLSELSLRLNWGSIRRFGLDPNQCSDPSCDADHGYQGVSTPDDLLLIAKRNVDGPEEIAKMEDFIAQLLPRLLAASK</sequence>
<name>A0A1D9MKJ0_9ACTO</name>
<protein>
    <recommendedName>
        <fullName evidence="3">Phosphodiesterase</fullName>
    </recommendedName>
</protein>
<dbReference type="Proteomes" id="UP000176288">
    <property type="component" value="Chromosome"/>
</dbReference>
<evidence type="ECO:0008006" key="3">
    <source>
        <dbReference type="Google" id="ProtNLM"/>
    </source>
</evidence>
<gene>
    <name evidence="1" type="ORF">BK816_04730</name>
</gene>
<organism evidence="1 2">
    <name type="scientific">Boudabousia tangfeifanii</name>
    <dbReference type="NCBI Taxonomy" id="1912795"/>
    <lineage>
        <taxon>Bacteria</taxon>
        <taxon>Bacillati</taxon>
        <taxon>Actinomycetota</taxon>
        <taxon>Actinomycetes</taxon>
        <taxon>Actinomycetales</taxon>
        <taxon>Actinomycetaceae</taxon>
        <taxon>Boudabousia</taxon>
    </lineage>
</organism>
<dbReference type="STRING" id="1912795.BK816_04730"/>
<dbReference type="KEGG" id="avu:BK816_04730"/>
<dbReference type="EMBL" id="CP017812">
    <property type="protein sequence ID" value="AOZ72680.1"/>
    <property type="molecule type" value="Genomic_DNA"/>
</dbReference>